<dbReference type="SMART" id="SM00267">
    <property type="entry name" value="GGDEF"/>
    <property type="match status" value="1"/>
</dbReference>
<feature type="transmembrane region" description="Helical" evidence="2">
    <location>
        <begin position="102"/>
        <end position="118"/>
    </location>
</feature>
<dbReference type="InterPro" id="IPR000160">
    <property type="entry name" value="GGDEF_dom"/>
</dbReference>
<dbReference type="Proteomes" id="UP000235828">
    <property type="component" value="Chromosome B"/>
</dbReference>
<dbReference type="Gene3D" id="3.30.70.270">
    <property type="match status" value="1"/>
</dbReference>
<sequence>MQPLAGRRLGEMADVRLLRKKRTMIALSVIVFVLLILFGTINLRTGDSAQALIHFSCATIVTGNLIAFLAISKYGIASHVLCIVLFTHAVVLILTGGTTSTSLHWIYPILATIIFVSNQRTGMGITACFMLFCTVVLNMPNFPYLYADYSEFSNTRFLASLGAFLVICHFFSYQHAKTHRYVLALYQEGIEDLAYRDNLTGLANRWSFERWCTRKLVDLNDNRNITAVVFIDNFKQINDIYGHSTGDKLLQSFGKRLANQLRTKNRKDNRDEFSIARYAGDEFVIFLYDVPNTVALDNIMSRILSLFKDGYKVGEEVNHISLSIGVSIYKQDADDLSELLRCADKAMYSAKCAGKNNYEYYHNSHPDAKISSTSLETSNQHNVTPFRKRK</sequence>
<dbReference type="NCBIfam" id="TIGR00254">
    <property type="entry name" value="GGDEF"/>
    <property type="match status" value="1"/>
</dbReference>
<feature type="region of interest" description="Disordered" evidence="1">
    <location>
        <begin position="371"/>
        <end position="390"/>
    </location>
</feature>
<dbReference type="PANTHER" id="PTHR46663:SF3">
    <property type="entry name" value="SLL0267 PROTEIN"/>
    <property type="match status" value="1"/>
</dbReference>
<feature type="transmembrane region" description="Helical" evidence="2">
    <location>
        <begin position="157"/>
        <end position="173"/>
    </location>
</feature>
<organism evidence="4 5">
    <name type="scientific">Vibrio tapetis subsp. tapetis</name>
    <dbReference type="NCBI Taxonomy" id="1671868"/>
    <lineage>
        <taxon>Bacteria</taxon>
        <taxon>Pseudomonadati</taxon>
        <taxon>Pseudomonadota</taxon>
        <taxon>Gammaproteobacteria</taxon>
        <taxon>Vibrionales</taxon>
        <taxon>Vibrionaceae</taxon>
        <taxon>Vibrio</taxon>
    </lineage>
</organism>
<evidence type="ECO:0000259" key="3">
    <source>
        <dbReference type="PROSITE" id="PS50887"/>
    </source>
</evidence>
<dbReference type="InterPro" id="IPR052163">
    <property type="entry name" value="DGC-Regulatory_Protein"/>
</dbReference>
<proteinExistence type="predicted"/>
<feature type="transmembrane region" description="Helical" evidence="2">
    <location>
        <begin position="49"/>
        <end position="69"/>
    </location>
</feature>
<dbReference type="InterPro" id="IPR043128">
    <property type="entry name" value="Rev_trsase/Diguanyl_cyclase"/>
</dbReference>
<keyword evidence="2" id="KW-1133">Transmembrane helix</keyword>
<feature type="compositionally biased region" description="Polar residues" evidence="1">
    <location>
        <begin position="371"/>
        <end position="383"/>
    </location>
</feature>
<dbReference type="KEGG" id="vta:B0863"/>
<evidence type="ECO:0000313" key="4">
    <source>
        <dbReference type="EMBL" id="SON52474.1"/>
    </source>
</evidence>
<name>A0A2N8ZKQ4_9VIBR</name>
<keyword evidence="5" id="KW-1185">Reference proteome</keyword>
<dbReference type="PANTHER" id="PTHR46663">
    <property type="entry name" value="DIGUANYLATE CYCLASE DGCT-RELATED"/>
    <property type="match status" value="1"/>
</dbReference>
<accession>A0A2N8ZKQ4</accession>
<keyword evidence="2" id="KW-0472">Membrane</keyword>
<evidence type="ECO:0000313" key="5">
    <source>
        <dbReference type="Proteomes" id="UP000235828"/>
    </source>
</evidence>
<keyword evidence="2" id="KW-0812">Transmembrane</keyword>
<feature type="transmembrane region" description="Helical" evidence="2">
    <location>
        <begin position="125"/>
        <end position="145"/>
    </location>
</feature>
<dbReference type="PROSITE" id="PS50887">
    <property type="entry name" value="GGDEF"/>
    <property type="match status" value="1"/>
</dbReference>
<dbReference type="OrthoDB" id="9812260at2"/>
<feature type="domain" description="GGDEF" evidence="3">
    <location>
        <begin position="222"/>
        <end position="363"/>
    </location>
</feature>
<feature type="transmembrane region" description="Helical" evidence="2">
    <location>
        <begin position="76"/>
        <end position="96"/>
    </location>
</feature>
<protein>
    <submittedName>
        <fullName evidence="4">Putative GGDEF family protein</fullName>
    </submittedName>
</protein>
<dbReference type="AlphaFoldDB" id="A0A2N8ZKQ4"/>
<dbReference type="Pfam" id="PF00990">
    <property type="entry name" value="GGDEF"/>
    <property type="match status" value="1"/>
</dbReference>
<dbReference type="RefSeq" id="WP_102524710.1">
    <property type="nucleotide sequence ID" value="NZ_LT960612.1"/>
</dbReference>
<feature type="transmembrane region" description="Helical" evidence="2">
    <location>
        <begin position="24"/>
        <end position="43"/>
    </location>
</feature>
<gene>
    <name evidence="4" type="ORF">VTAP4600_B0863</name>
</gene>
<dbReference type="EMBL" id="LT960612">
    <property type="protein sequence ID" value="SON52474.1"/>
    <property type="molecule type" value="Genomic_DNA"/>
</dbReference>
<evidence type="ECO:0000256" key="2">
    <source>
        <dbReference type="SAM" id="Phobius"/>
    </source>
</evidence>
<dbReference type="CDD" id="cd01949">
    <property type="entry name" value="GGDEF"/>
    <property type="match status" value="1"/>
</dbReference>
<dbReference type="SUPFAM" id="SSF55073">
    <property type="entry name" value="Nucleotide cyclase"/>
    <property type="match status" value="1"/>
</dbReference>
<reference evidence="4 5" key="1">
    <citation type="submission" date="2017-10" db="EMBL/GenBank/DDBJ databases">
        <authorList>
            <person name="Banno H."/>
            <person name="Chua N.-H."/>
        </authorList>
    </citation>
    <scope>NUCLEOTIDE SEQUENCE [LARGE SCALE GENOMIC DNA]</scope>
    <source>
        <strain evidence="4">Vibrio tapetis CECT4600</strain>
    </source>
</reference>
<evidence type="ECO:0000256" key="1">
    <source>
        <dbReference type="SAM" id="MobiDB-lite"/>
    </source>
</evidence>
<dbReference type="InterPro" id="IPR029787">
    <property type="entry name" value="Nucleotide_cyclase"/>
</dbReference>